<dbReference type="EMBL" id="FRBD01000017">
    <property type="protein sequence ID" value="SHK96269.1"/>
    <property type="molecule type" value="Genomic_DNA"/>
</dbReference>
<evidence type="ECO:0008006" key="3">
    <source>
        <dbReference type="Google" id="ProtNLM"/>
    </source>
</evidence>
<name>A0A1M6WRQ8_XYLRU</name>
<dbReference type="Proteomes" id="UP000184130">
    <property type="component" value="Unassembled WGS sequence"/>
</dbReference>
<organism evidence="1 2">
    <name type="scientific">Xylanibacter ruminicola</name>
    <name type="common">Prevotella ruminicola</name>
    <dbReference type="NCBI Taxonomy" id="839"/>
    <lineage>
        <taxon>Bacteria</taxon>
        <taxon>Pseudomonadati</taxon>
        <taxon>Bacteroidota</taxon>
        <taxon>Bacteroidia</taxon>
        <taxon>Bacteroidales</taxon>
        <taxon>Prevotellaceae</taxon>
        <taxon>Xylanibacter</taxon>
    </lineage>
</organism>
<dbReference type="RefSeq" id="WP_073209771.1">
    <property type="nucleotide sequence ID" value="NZ_FRBD01000017.1"/>
</dbReference>
<evidence type="ECO:0000313" key="2">
    <source>
        <dbReference type="Proteomes" id="UP000184130"/>
    </source>
</evidence>
<sequence length="271" mass="31215">MKKTLHIGDNNSWEGSMKLSMYNLGPKDSFDIMAFDYSFCTACLPRGLSKLELERCLKGTHTTLYNNLVIRFANIDLRAYDKIVIWHTYDSNSLLLLYFFSSIVEGDLYHCLIVSDDDTKWTGGATPENLQDGFERIKLLTDKERTLFNGIYSSLLGTEGVPKIADGKQIICKSKEFVKSLLLKHLTKTPKPYARIVGETISEFPKEYLFDPMYLDCLLLEMIEDGELKPLRIKRDKSCRPYPIGGFYTKNYFYKGEDMGQWYGFSVVKNQ</sequence>
<proteinExistence type="predicted"/>
<accession>A0A1M6WRQ8</accession>
<evidence type="ECO:0000313" key="1">
    <source>
        <dbReference type="EMBL" id="SHK96269.1"/>
    </source>
</evidence>
<protein>
    <recommendedName>
        <fullName evidence="3">DUF1835 domain-containing protein</fullName>
    </recommendedName>
</protein>
<gene>
    <name evidence="1" type="ORF">SAMN05216463_117111</name>
</gene>
<reference evidence="1 2" key="1">
    <citation type="submission" date="2016-11" db="EMBL/GenBank/DDBJ databases">
        <authorList>
            <person name="Jaros S."/>
            <person name="Januszkiewicz K."/>
            <person name="Wedrychowicz H."/>
        </authorList>
    </citation>
    <scope>NUCLEOTIDE SEQUENCE [LARGE SCALE GENOMIC DNA]</scope>
    <source>
        <strain evidence="1 2">KHT3</strain>
    </source>
</reference>
<dbReference type="AlphaFoldDB" id="A0A1M6WRQ8"/>